<protein>
    <recommendedName>
        <fullName evidence="3">DNA-binding protein</fullName>
    </recommendedName>
</protein>
<dbReference type="Proteomes" id="UP001546774">
    <property type="component" value="Unassembled WGS sequence"/>
</dbReference>
<accession>A0ABV1H5W7</accession>
<name>A0ABV1H5W7_9FIRM</name>
<organism evidence="1 2">
    <name type="scientific">Lachnospira intestinalis</name>
    <dbReference type="NCBI Taxonomy" id="3133158"/>
    <lineage>
        <taxon>Bacteria</taxon>
        <taxon>Bacillati</taxon>
        <taxon>Bacillota</taxon>
        <taxon>Clostridia</taxon>
        <taxon>Lachnospirales</taxon>
        <taxon>Lachnospiraceae</taxon>
        <taxon>Lachnospira</taxon>
    </lineage>
</organism>
<evidence type="ECO:0000313" key="2">
    <source>
        <dbReference type="Proteomes" id="UP001546774"/>
    </source>
</evidence>
<comment type="caution">
    <text evidence="1">The sequence shown here is derived from an EMBL/GenBank/DDBJ whole genome shotgun (WGS) entry which is preliminary data.</text>
</comment>
<evidence type="ECO:0000313" key="1">
    <source>
        <dbReference type="EMBL" id="MEQ2554858.1"/>
    </source>
</evidence>
<proteinExistence type="predicted"/>
<keyword evidence="2" id="KW-1185">Reference proteome</keyword>
<dbReference type="EMBL" id="JBBMFS010000005">
    <property type="protein sequence ID" value="MEQ2554858.1"/>
    <property type="molecule type" value="Genomic_DNA"/>
</dbReference>
<reference evidence="1" key="1">
    <citation type="submission" date="2024-03" db="EMBL/GenBank/DDBJ databases">
        <title>Human intestinal bacterial collection.</title>
        <authorList>
            <person name="Pauvert C."/>
            <person name="Hitch T.C.A."/>
            <person name="Clavel T."/>
        </authorList>
    </citation>
    <scope>NUCLEOTIDE SEQUENCE [LARGE SCALE GENOMIC DNA]</scope>
    <source>
        <strain evidence="1">CLA-AA-H89B</strain>
    </source>
</reference>
<sequence>MTVEEVTELYINQGKNMLETAQALNVNLSYLRAFMQRNRITKDAAVMHKIDSARKAQERWKMLSSSAMDKDGDMNG</sequence>
<evidence type="ECO:0008006" key="3">
    <source>
        <dbReference type="Google" id="ProtNLM"/>
    </source>
</evidence>
<gene>
    <name evidence="1" type="ORF">WMO37_07475</name>
</gene>